<protein>
    <recommendedName>
        <fullName evidence="10">Rhomboid family intramembrane serine protease</fullName>
    </recommendedName>
</protein>
<dbReference type="PANTHER" id="PTHR43731">
    <property type="entry name" value="RHOMBOID PROTEASE"/>
    <property type="match status" value="1"/>
</dbReference>
<proteinExistence type="predicted"/>
<dbReference type="GO" id="GO:0016020">
    <property type="term" value="C:membrane"/>
    <property type="evidence" value="ECO:0007669"/>
    <property type="project" value="UniProtKB-SubCell"/>
</dbReference>
<dbReference type="SUPFAM" id="SSF144091">
    <property type="entry name" value="Rhomboid-like"/>
    <property type="match status" value="1"/>
</dbReference>
<dbReference type="RefSeq" id="WP_284381561.1">
    <property type="nucleotide sequence ID" value="NZ_BSNM01000014.1"/>
</dbReference>
<keyword evidence="2 5" id="KW-0812">Transmembrane</keyword>
<comment type="subcellular location">
    <subcellularLocation>
        <location evidence="1">Membrane</location>
        <topology evidence="1">Multi-pass membrane protein</topology>
    </subcellularLocation>
</comment>
<evidence type="ECO:0000256" key="2">
    <source>
        <dbReference type="ARBA" id="ARBA00022692"/>
    </source>
</evidence>
<evidence type="ECO:0000313" key="9">
    <source>
        <dbReference type="Proteomes" id="UP001161389"/>
    </source>
</evidence>
<feature type="transmembrane region" description="Helical" evidence="5">
    <location>
        <begin position="267"/>
        <end position="290"/>
    </location>
</feature>
<gene>
    <name evidence="8" type="ORF">GCM10007876_23040</name>
</gene>
<comment type="caution">
    <text evidence="8">The sequence shown here is derived from an EMBL/GenBank/DDBJ whole genome shotgun (WGS) entry which is preliminary data.</text>
</comment>
<evidence type="ECO:0000256" key="5">
    <source>
        <dbReference type="SAM" id="Phobius"/>
    </source>
</evidence>
<keyword evidence="3 5" id="KW-1133">Transmembrane helix</keyword>
<feature type="transmembrane region" description="Helical" evidence="5">
    <location>
        <begin position="153"/>
        <end position="171"/>
    </location>
</feature>
<dbReference type="InterPro" id="IPR022764">
    <property type="entry name" value="Peptidase_S54_rhomboid_dom"/>
</dbReference>
<evidence type="ECO:0008006" key="10">
    <source>
        <dbReference type="Google" id="ProtNLM"/>
    </source>
</evidence>
<dbReference type="Gene3D" id="1.20.1540.10">
    <property type="entry name" value="Rhomboid-like"/>
    <property type="match status" value="1"/>
</dbReference>
<feature type="transmembrane region" description="Helical" evidence="5">
    <location>
        <begin position="297"/>
        <end position="316"/>
    </location>
</feature>
<keyword evidence="9" id="KW-1185">Reference proteome</keyword>
<sequence length="362" mass="40832">MTVKYCPHCRQEQLDATHYHEEELDICRSCGGIWFERGELNSLISKVDNGEDASDYASLLGASNGPSKLKCPDCSSTLHKYQLLKDYDVEVDICRSCNGVWVDREELEKVEHSPQIRAGLDELNKKVSVKTWLFQALLRFPVEYNIKPHRKPVITWGLVLLNCLIFAIYGLQPGMAASVFEQFASRPLDLAEGRELWTPLTAIFLHGDLLHLAGNMYFLYVIGDNLEDVLGRVRFLIIYLICGIASSLISVAMNWGSPIQSVGASGAIAALFGMYLVWFRYASLTFMFFVYQKKLSAAWYFAIWLVLDNLFAMFVGGRGVDYWAHIGGFAVGLGVGVLLKSYIYRTNPVVRLLAEESVRIKR</sequence>
<name>A0AA37W6Q2_9GAMM</name>
<dbReference type="Pfam" id="PF13453">
    <property type="entry name" value="Zn_ribbon_TFIIB"/>
    <property type="match status" value="2"/>
</dbReference>
<evidence type="ECO:0000259" key="6">
    <source>
        <dbReference type="Pfam" id="PF01694"/>
    </source>
</evidence>
<evidence type="ECO:0000256" key="1">
    <source>
        <dbReference type="ARBA" id="ARBA00004141"/>
    </source>
</evidence>
<dbReference type="Proteomes" id="UP001161389">
    <property type="component" value="Unassembled WGS sequence"/>
</dbReference>
<reference evidence="8" key="1">
    <citation type="journal article" date="2014" name="Int. J. Syst. Evol. Microbiol.">
        <title>Complete genome sequence of Corynebacterium casei LMG S-19264T (=DSM 44701T), isolated from a smear-ripened cheese.</title>
        <authorList>
            <consortium name="US DOE Joint Genome Institute (JGI-PGF)"/>
            <person name="Walter F."/>
            <person name="Albersmeier A."/>
            <person name="Kalinowski J."/>
            <person name="Ruckert C."/>
        </authorList>
    </citation>
    <scope>NUCLEOTIDE SEQUENCE</scope>
    <source>
        <strain evidence="8">NBRC 110071</strain>
    </source>
</reference>
<feature type="transmembrane region" description="Helical" evidence="5">
    <location>
        <begin position="203"/>
        <end position="223"/>
    </location>
</feature>
<feature type="transmembrane region" description="Helical" evidence="5">
    <location>
        <begin position="322"/>
        <end position="343"/>
    </location>
</feature>
<reference evidence="8" key="2">
    <citation type="submission" date="2023-01" db="EMBL/GenBank/DDBJ databases">
        <title>Draft genome sequence of Litoribrevibacter albus strain NBRC 110071.</title>
        <authorList>
            <person name="Sun Q."/>
            <person name="Mori K."/>
        </authorList>
    </citation>
    <scope>NUCLEOTIDE SEQUENCE</scope>
    <source>
        <strain evidence="8">NBRC 110071</strain>
    </source>
</reference>
<evidence type="ECO:0000259" key="7">
    <source>
        <dbReference type="Pfam" id="PF13453"/>
    </source>
</evidence>
<feature type="domain" description="Transcription factor zinc-finger" evidence="7">
    <location>
        <begin position="6"/>
        <end position="45"/>
    </location>
</feature>
<dbReference type="PANTHER" id="PTHR43731:SF26">
    <property type="entry name" value="RHOMBOID-LIKE PROTEIN 10, CHLOROPLASTIC"/>
    <property type="match status" value="1"/>
</dbReference>
<evidence type="ECO:0000256" key="3">
    <source>
        <dbReference type="ARBA" id="ARBA00022989"/>
    </source>
</evidence>
<feature type="domain" description="Peptidase S54 rhomboid" evidence="6">
    <location>
        <begin position="194"/>
        <end position="339"/>
    </location>
</feature>
<feature type="domain" description="Transcription factor zinc-finger" evidence="7">
    <location>
        <begin position="70"/>
        <end position="110"/>
    </location>
</feature>
<dbReference type="GO" id="GO:0004252">
    <property type="term" value="F:serine-type endopeptidase activity"/>
    <property type="evidence" value="ECO:0007669"/>
    <property type="project" value="InterPro"/>
</dbReference>
<dbReference type="EMBL" id="BSNM01000014">
    <property type="protein sequence ID" value="GLQ31825.1"/>
    <property type="molecule type" value="Genomic_DNA"/>
</dbReference>
<evidence type="ECO:0000313" key="8">
    <source>
        <dbReference type="EMBL" id="GLQ31825.1"/>
    </source>
</evidence>
<feature type="transmembrane region" description="Helical" evidence="5">
    <location>
        <begin position="235"/>
        <end position="255"/>
    </location>
</feature>
<dbReference type="InterPro" id="IPR035952">
    <property type="entry name" value="Rhomboid-like_sf"/>
</dbReference>
<dbReference type="AlphaFoldDB" id="A0AA37W6Q2"/>
<accession>A0AA37W6Q2</accession>
<keyword evidence="4 5" id="KW-0472">Membrane</keyword>
<dbReference type="Pfam" id="PF01694">
    <property type="entry name" value="Rhomboid"/>
    <property type="match status" value="1"/>
</dbReference>
<dbReference type="InterPro" id="IPR027392">
    <property type="entry name" value="TF_Znf"/>
</dbReference>
<dbReference type="InterPro" id="IPR050925">
    <property type="entry name" value="Rhomboid_protease_S54"/>
</dbReference>
<organism evidence="8 9">
    <name type="scientific">Litoribrevibacter albus</name>
    <dbReference type="NCBI Taxonomy" id="1473156"/>
    <lineage>
        <taxon>Bacteria</taxon>
        <taxon>Pseudomonadati</taxon>
        <taxon>Pseudomonadota</taxon>
        <taxon>Gammaproteobacteria</taxon>
        <taxon>Oceanospirillales</taxon>
        <taxon>Oceanospirillaceae</taxon>
        <taxon>Litoribrevibacter</taxon>
    </lineage>
</organism>
<evidence type="ECO:0000256" key="4">
    <source>
        <dbReference type="ARBA" id="ARBA00023136"/>
    </source>
</evidence>